<sequence>MPAIMIATGNPTAPTVVHPGIYGIHTINVIMNRRTVHATRIIDVLPTFTRELRRVNWPTDFNPTGIEKYDGKTNPESWLSIYTLVVRAAVGDSKTMANYLHVALADSTRSWLTRLPRGSIDS</sequence>
<name>Q10FL4_ORYSJ</name>
<reference evidence="2" key="1">
    <citation type="journal article" date="2005" name="Nature">
        <title>The map-based sequence of the rice genome.</title>
        <authorList>
            <consortium name="International rice genome sequencing project (IRGSP)"/>
            <person name="Matsumoto T."/>
            <person name="Wu J."/>
            <person name="Kanamori H."/>
            <person name="Katayose Y."/>
            <person name="Fujisawa M."/>
            <person name="Namiki N."/>
            <person name="Mizuno H."/>
            <person name="Yamamoto K."/>
            <person name="Antonio B.A."/>
            <person name="Baba T."/>
            <person name="Sakata K."/>
            <person name="Nagamura Y."/>
            <person name="Aoki H."/>
            <person name="Arikawa K."/>
            <person name="Arita K."/>
            <person name="Bito T."/>
            <person name="Chiden Y."/>
            <person name="Fujitsuka N."/>
            <person name="Fukunaka R."/>
            <person name="Hamada M."/>
            <person name="Harada C."/>
            <person name="Hayashi A."/>
            <person name="Hijishita S."/>
            <person name="Honda M."/>
            <person name="Hosokawa S."/>
            <person name="Ichikawa Y."/>
            <person name="Idonuma A."/>
            <person name="Iijima M."/>
            <person name="Ikeda M."/>
            <person name="Ikeno M."/>
            <person name="Ito K."/>
            <person name="Ito S."/>
            <person name="Ito T."/>
            <person name="Ito Y."/>
            <person name="Ito Y."/>
            <person name="Iwabuchi A."/>
            <person name="Kamiya K."/>
            <person name="Karasawa W."/>
            <person name="Kurita K."/>
            <person name="Katagiri S."/>
            <person name="Kikuta A."/>
            <person name="Kobayashi H."/>
            <person name="Kobayashi N."/>
            <person name="Machita K."/>
            <person name="Maehara T."/>
            <person name="Masukawa M."/>
            <person name="Mizubayashi T."/>
            <person name="Mukai Y."/>
            <person name="Nagasaki H."/>
            <person name="Nagata Y."/>
            <person name="Naito S."/>
            <person name="Nakashima M."/>
            <person name="Nakama Y."/>
            <person name="Nakamichi Y."/>
            <person name="Nakamura M."/>
            <person name="Meguro A."/>
            <person name="Negishi M."/>
            <person name="Ohta I."/>
            <person name="Ohta T."/>
            <person name="Okamoto M."/>
            <person name="Ono N."/>
            <person name="Saji S."/>
            <person name="Sakaguchi M."/>
            <person name="Sakai K."/>
            <person name="Shibata M."/>
            <person name="Shimokawa T."/>
            <person name="Song J."/>
            <person name="Takazaki Y."/>
            <person name="Terasawa K."/>
            <person name="Tsugane M."/>
            <person name="Tsuji K."/>
            <person name="Ueda S."/>
            <person name="Waki K."/>
            <person name="Yamagata H."/>
            <person name="Yamamoto M."/>
            <person name="Yamamoto S."/>
            <person name="Yamane H."/>
            <person name="Yoshiki S."/>
            <person name="Yoshihara R."/>
            <person name="Yukawa K."/>
            <person name="Zhong H."/>
            <person name="Yano M."/>
            <person name="Yuan Q."/>
            <person name="Ouyang S."/>
            <person name="Liu J."/>
            <person name="Jones K.M."/>
            <person name="Gansberger K."/>
            <person name="Moffat K."/>
            <person name="Hill J."/>
            <person name="Bera J."/>
            <person name="Fadrosh D."/>
            <person name="Jin S."/>
            <person name="Johri S."/>
            <person name="Kim M."/>
            <person name="Overton L."/>
            <person name="Reardon M."/>
            <person name="Tsitrin T."/>
            <person name="Vuong H."/>
            <person name="Weaver B."/>
            <person name="Ciecko A."/>
            <person name="Tallon L."/>
            <person name="Jackson J."/>
            <person name="Pai G."/>
            <person name="Aken S.V."/>
            <person name="Utterback T."/>
            <person name="Reidmuller S."/>
            <person name="Feldblyum T."/>
            <person name="Hsiao J."/>
            <person name="Zismann V."/>
            <person name="Iobst S."/>
            <person name="de Vazeille A.R."/>
            <person name="Buell C.R."/>
            <person name="Ying K."/>
            <person name="Li Y."/>
            <person name="Lu T."/>
            <person name="Huang Y."/>
            <person name="Zhao Q."/>
            <person name="Feng Q."/>
            <person name="Zhang L."/>
            <person name="Zhu J."/>
            <person name="Weng Q."/>
            <person name="Mu J."/>
            <person name="Lu Y."/>
            <person name="Fan D."/>
            <person name="Liu Y."/>
            <person name="Guan J."/>
            <person name="Zhang Y."/>
            <person name="Yu S."/>
            <person name="Liu X."/>
            <person name="Zhang Y."/>
            <person name="Hong G."/>
            <person name="Han B."/>
            <person name="Choisne N."/>
            <person name="Demange N."/>
            <person name="Orjeda G."/>
            <person name="Samain S."/>
            <person name="Cattolico L."/>
            <person name="Pelletier E."/>
            <person name="Couloux A."/>
            <person name="Segurens B."/>
            <person name="Wincker P."/>
            <person name="D'Hont A."/>
            <person name="Scarpelli C."/>
            <person name="Weissenbach J."/>
            <person name="Salanoubat M."/>
            <person name="Quetier F."/>
            <person name="Yu Y."/>
            <person name="Kim H.R."/>
            <person name="Rambo T."/>
            <person name="Currie J."/>
            <person name="Collura K."/>
            <person name="Luo M."/>
            <person name="Yang T."/>
            <person name="Ammiraju J.S.S."/>
            <person name="Engler F."/>
            <person name="Soderlund C."/>
            <person name="Wing R.A."/>
            <person name="Palmer L.E."/>
            <person name="de la Bastide M."/>
            <person name="Spiegel L."/>
            <person name="Nascimento L."/>
            <person name="Zutavern T."/>
            <person name="O'Shaughnessy A."/>
            <person name="Dike S."/>
            <person name="Dedhia N."/>
            <person name="Preston R."/>
            <person name="Balija V."/>
            <person name="McCombie W.R."/>
            <person name="Chow T."/>
            <person name="Chen H."/>
            <person name="Chung M."/>
            <person name="Chen C."/>
            <person name="Shaw J."/>
            <person name="Wu H."/>
            <person name="Hsiao K."/>
            <person name="Chao Y."/>
            <person name="Chu M."/>
            <person name="Cheng C."/>
            <person name="Hour A."/>
            <person name="Lee P."/>
            <person name="Lin S."/>
            <person name="Lin Y."/>
            <person name="Liou J."/>
            <person name="Liu S."/>
            <person name="Hsing Y."/>
            <person name="Raghuvanshi S."/>
            <person name="Mohanty A."/>
            <person name="Bharti A.K."/>
            <person name="Gaur A."/>
            <person name="Gupta V."/>
            <person name="Kumar D."/>
            <person name="Ravi V."/>
            <person name="Vij S."/>
            <person name="Kapur A."/>
            <person name="Khurana P."/>
            <person name="Khurana P."/>
            <person name="Khurana J.P."/>
            <person name="Tyagi A.K."/>
            <person name="Gaikwad K."/>
            <person name="Singh A."/>
            <person name="Dalal V."/>
            <person name="Srivastava S."/>
            <person name="Dixit A."/>
            <person name="Pal A.K."/>
            <person name="Ghazi I.A."/>
            <person name="Yadav M."/>
            <person name="Pandit A."/>
            <person name="Bhargava A."/>
            <person name="Sureshbabu K."/>
            <person name="Batra K."/>
            <person name="Sharma T.R."/>
            <person name="Mohapatra T."/>
            <person name="Singh N.K."/>
            <person name="Messing J."/>
            <person name="Nelson A.B."/>
            <person name="Fuks G."/>
            <person name="Kavchok S."/>
            <person name="Keizer G."/>
            <person name="Linton E."/>
            <person name="Llaca V."/>
            <person name="Song R."/>
            <person name="Tanyolac B."/>
            <person name="Young S."/>
            <person name="Ho-Il K."/>
            <person name="Hahn J.H."/>
            <person name="Sangsakoo G."/>
            <person name="Vanavichit A."/>
            <person name="de Mattos Luiz.A.T."/>
            <person name="Zimmer P.D."/>
            <person name="Malone G."/>
            <person name="Dellagostin O."/>
            <person name="de Oliveira A.C."/>
            <person name="Bevan M."/>
            <person name="Bancroft I."/>
            <person name="Minx P."/>
            <person name="Cordum H."/>
            <person name="Wilson R."/>
            <person name="Cheng Z."/>
            <person name="Jin W."/>
            <person name="Jiang J."/>
            <person name="Leong S.A."/>
            <person name="Iwama H."/>
            <person name="Gojobori T."/>
            <person name="Itoh T."/>
            <person name="Niimura Y."/>
            <person name="Fujii Y."/>
            <person name="Habara T."/>
            <person name="Sakai H."/>
            <person name="Sato Y."/>
            <person name="Wilson G."/>
            <person name="Kumar K."/>
            <person name="McCouch S."/>
            <person name="Juretic N."/>
            <person name="Hoen D."/>
            <person name="Wright S."/>
            <person name="Bruskiewich R."/>
            <person name="Bureau T."/>
            <person name="Miyao A."/>
            <person name="Hirochika H."/>
            <person name="Nishikawa T."/>
            <person name="Kadowaki K."/>
            <person name="Sugiura M."/>
            <person name="Burr B."/>
            <person name="Sasaki T."/>
        </authorList>
    </citation>
    <scope>NUCLEOTIDE SEQUENCE [LARGE SCALE GENOMIC DNA]</scope>
    <source>
        <strain evidence="2">cv. Nipponbare</strain>
    </source>
</reference>
<evidence type="ECO:0000313" key="1">
    <source>
        <dbReference type="EMBL" id="AAS07344.1"/>
    </source>
</evidence>
<protein>
    <recommendedName>
        <fullName evidence="3">Retrotransposon protein, putative, Ty3-gypsy subclass</fullName>
    </recommendedName>
</protein>
<accession>Q10FL4</accession>
<proteinExistence type="predicted"/>
<gene>
    <name evidence="1" type="ORF">OSJNBa0034D21.9</name>
</gene>
<dbReference type="AlphaFoldDB" id="Q10FL4"/>
<dbReference type="Proteomes" id="UP000000763">
    <property type="component" value="Chromosome 3"/>
</dbReference>
<evidence type="ECO:0000313" key="2">
    <source>
        <dbReference type="Proteomes" id="UP000000763"/>
    </source>
</evidence>
<evidence type="ECO:0008006" key="3">
    <source>
        <dbReference type="Google" id="ProtNLM"/>
    </source>
</evidence>
<organism evidence="1 2">
    <name type="scientific">Oryza sativa subsp. japonica</name>
    <name type="common">Rice</name>
    <dbReference type="NCBI Taxonomy" id="39947"/>
    <lineage>
        <taxon>Eukaryota</taxon>
        <taxon>Viridiplantae</taxon>
        <taxon>Streptophyta</taxon>
        <taxon>Embryophyta</taxon>
        <taxon>Tracheophyta</taxon>
        <taxon>Spermatophyta</taxon>
        <taxon>Magnoliopsida</taxon>
        <taxon>Liliopsida</taxon>
        <taxon>Poales</taxon>
        <taxon>Poaceae</taxon>
        <taxon>BOP clade</taxon>
        <taxon>Oryzoideae</taxon>
        <taxon>Oryzeae</taxon>
        <taxon>Oryzinae</taxon>
        <taxon>Oryza</taxon>
        <taxon>Oryza sativa</taxon>
    </lineage>
</organism>
<reference evidence="2" key="2">
    <citation type="journal article" date="2008" name="Nucleic Acids Res.">
        <title>The rice annotation project database (RAP-DB): 2008 update.</title>
        <authorList>
            <consortium name="The rice annotation project (RAP)"/>
        </authorList>
    </citation>
    <scope>GENOME REANNOTATION</scope>
    <source>
        <strain evidence="2">cv. Nipponbare</strain>
    </source>
</reference>
<dbReference type="EMBL" id="AC137991">
    <property type="protein sequence ID" value="AAS07344.1"/>
    <property type="molecule type" value="Genomic_DNA"/>
</dbReference>